<proteinExistence type="predicted"/>
<comment type="caution">
    <text evidence="2">The sequence shown here is derived from an EMBL/GenBank/DDBJ whole genome shotgun (WGS) entry which is preliminary data.</text>
</comment>
<gene>
    <name evidence="2" type="ORF">B296_00032814</name>
</gene>
<sequence>MSGRLYDHWRPPYIRPITCVGSATLAGQLSEGVMTWRPGQHLSYHSPLPGKTFSRRLKRVLKMRSCAKLLVRDRPELQESIRPSGSSGIVMKQESIRPNGSSGIAVLARVDPTEQELRNCYVARVDPTERELGNCNEARVNPIEQELGNYGLGKS</sequence>
<dbReference type="EMBL" id="AMZH03012753">
    <property type="protein sequence ID" value="RRT50467.1"/>
    <property type="molecule type" value="Genomic_DNA"/>
</dbReference>
<dbReference type="Proteomes" id="UP000287651">
    <property type="component" value="Unassembled WGS sequence"/>
</dbReference>
<reference evidence="2 3" key="1">
    <citation type="journal article" date="2014" name="Agronomy (Basel)">
        <title>A Draft Genome Sequence for Ensete ventricosum, the Drought-Tolerant Tree Against Hunger.</title>
        <authorList>
            <person name="Harrison J."/>
            <person name="Moore K.A."/>
            <person name="Paszkiewicz K."/>
            <person name="Jones T."/>
            <person name="Grant M."/>
            <person name="Ambacheew D."/>
            <person name="Muzemil S."/>
            <person name="Studholme D.J."/>
        </authorList>
    </citation>
    <scope>NUCLEOTIDE SEQUENCE [LARGE SCALE GENOMIC DNA]</scope>
</reference>
<dbReference type="AlphaFoldDB" id="A0A426YFL4"/>
<evidence type="ECO:0000313" key="3">
    <source>
        <dbReference type="Proteomes" id="UP000287651"/>
    </source>
</evidence>
<name>A0A426YFL4_ENSVE</name>
<accession>A0A426YFL4</accession>
<evidence type="ECO:0000313" key="2">
    <source>
        <dbReference type="EMBL" id="RRT50467.1"/>
    </source>
</evidence>
<feature type="region of interest" description="Disordered" evidence="1">
    <location>
        <begin position="79"/>
        <end position="101"/>
    </location>
</feature>
<evidence type="ECO:0000256" key="1">
    <source>
        <dbReference type="SAM" id="MobiDB-lite"/>
    </source>
</evidence>
<protein>
    <submittedName>
        <fullName evidence="2">Uncharacterized protein</fullName>
    </submittedName>
</protein>
<organism evidence="2 3">
    <name type="scientific">Ensete ventricosum</name>
    <name type="common">Abyssinian banana</name>
    <name type="synonym">Musa ensete</name>
    <dbReference type="NCBI Taxonomy" id="4639"/>
    <lineage>
        <taxon>Eukaryota</taxon>
        <taxon>Viridiplantae</taxon>
        <taxon>Streptophyta</taxon>
        <taxon>Embryophyta</taxon>
        <taxon>Tracheophyta</taxon>
        <taxon>Spermatophyta</taxon>
        <taxon>Magnoliopsida</taxon>
        <taxon>Liliopsida</taxon>
        <taxon>Zingiberales</taxon>
        <taxon>Musaceae</taxon>
        <taxon>Ensete</taxon>
    </lineage>
</organism>